<dbReference type="InterPro" id="IPR001763">
    <property type="entry name" value="Rhodanese-like_dom"/>
</dbReference>
<dbReference type="InterPro" id="IPR036873">
    <property type="entry name" value="Rhodanese-like_dom_sf"/>
</dbReference>
<organism evidence="3 4">
    <name type="scientific">Melghiribacillus thermohalophilus</name>
    <dbReference type="NCBI Taxonomy" id="1324956"/>
    <lineage>
        <taxon>Bacteria</taxon>
        <taxon>Bacillati</taxon>
        <taxon>Bacillota</taxon>
        <taxon>Bacilli</taxon>
        <taxon>Bacillales</taxon>
        <taxon>Bacillaceae</taxon>
        <taxon>Melghiribacillus</taxon>
    </lineage>
</organism>
<dbReference type="OrthoDB" id="2691580at2"/>
<evidence type="ECO:0000259" key="2">
    <source>
        <dbReference type="PROSITE" id="PS50206"/>
    </source>
</evidence>
<dbReference type="EMBL" id="SMAN01000040">
    <property type="protein sequence ID" value="TCT14720.1"/>
    <property type="molecule type" value="Genomic_DNA"/>
</dbReference>
<evidence type="ECO:0000313" key="4">
    <source>
        <dbReference type="Proteomes" id="UP000294650"/>
    </source>
</evidence>
<feature type="transmembrane region" description="Helical" evidence="1">
    <location>
        <begin position="6"/>
        <end position="27"/>
    </location>
</feature>
<feature type="domain" description="Rhodanese" evidence="2">
    <location>
        <begin position="39"/>
        <end position="115"/>
    </location>
</feature>
<dbReference type="AlphaFoldDB" id="A0A4R3MQL5"/>
<gene>
    <name evidence="3" type="ORF">EDD68_1406</name>
</gene>
<protein>
    <recommendedName>
        <fullName evidence="2">Rhodanese domain-containing protein</fullName>
    </recommendedName>
</protein>
<keyword evidence="1" id="KW-0472">Membrane</keyword>
<dbReference type="SUPFAM" id="SSF52821">
    <property type="entry name" value="Rhodanese/Cell cycle control phosphatase"/>
    <property type="match status" value="1"/>
</dbReference>
<dbReference type="Gene3D" id="3.40.250.10">
    <property type="entry name" value="Rhodanese-like domain"/>
    <property type="match status" value="1"/>
</dbReference>
<keyword evidence="1" id="KW-0812">Transmembrane</keyword>
<accession>A0A4R3MQL5</accession>
<keyword evidence="1" id="KW-1133">Transmembrane helix</keyword>
<sequence length="115" mass="13501">MEILVITATVLAIIYIVKNFILPLIFLKELNTGMDLETICKKYCLIDLRDYITADKNPFPHARNIPLSYLPRELEKNFPCDKKILLISEDKRTARLAAKFIQKQKRDKIYFLKNV</sequence>
<proteinExistence type="predicted"/>
<evidence type="ECO:0000313" key="3">
    <source>
        <dbReference type="EMBL" id="TCT14720.1"/>
    </source>
</evidence>
<dbReference type="PROSITE" id="PS50206">
    <property type="entry name" value="RHODANESE_3"/>
    <property type="match status" value="1"/>
</dbReference>
<name>A0A4R3MQL5_9BACI</name>
<dbReference type="RefSeq" id="WP_132373315.1">
    <property type="nucleotide sequence ID" value="NZ_SMAN01000040.1"/>
</dbReference>
<dbReference type="CDD" id="cd00158">
    <property type="entry name" value="RHOD"/>
    <property type="match status" value="1"/>
</dbReference>
<evidence type="ECO:0000256" key="1">
    <source>
        <dbReference type="SAM" id="Phobius"/>
    </source>
</evidence>
<comment type="caution">
    <text evidence="3">The sequence shown here is derived from an EMBL/GenBank/DDBJ whole genome shotgun (WGS) entry which is preliminary data.</text>
</comment>
<keyword evidence="4" id="KW-1185">Reference proteome</keyword>
<dbReference type="Proteomes" id="UP000294650">
    <property type="component" value="Unassembled WGS sequence"/>
</dbReference>
<reference evidence="3 4" key="1">
    <citation type="submission" date="2019-03" db="EMBL/GenBank/DDBJ databases">
        <title>Genomic Encyclopedia of Type Strains, Phase IV (KMG-IV): sequencing the most valuable type-strain genomes for metagenomic binning, comparative biology and taxonomic classification.</title>
        <authorList>
            <person name="Goeker M."/>
        </authorList>
    </citation>
    <scope>NUCLEOTIDE SEQUENCE [LARGE SCALE GENOMIC DNA]</scope>
    <source>
        <strain evidence="3 4">DSM 25894</strain>
    </source>
</reference>